<evidence type="ECO:0000313" key="3">
    <source>
        <dbReference type="Proteomes" id="UP001054945"/>
    </source>
</evidence>
<dbReference type="EMBL" id="BPLR01004195">
    <property type="protein sequence ID" value="GIX93105.1"/>
    <property type="molecule type" value="Genomic_DNA"/>
</dbReference>
<evidence type="ECO:0000313" key="2">
    <source>
        <dbReference type="EMBL" id="GIX93105.1"/>
    </source>
</evidence>
<protein>
    <submittedName>
        <fullName evidence="2">Uncharacterized protein</fullName>
    </submittedName>
</protein>
<feature type="compositionally biased region" description="Polar residues" evidence="1">
    <location>
        <begin position="61"/>
        <end position="80"/>
    </location>
</feature>
<proteinExistence type="predicted"/>
<feature type="compositionally biased region" description="Polar residues" evidence="1">
    <location>
        <begin position="36"/>
        <end position="47"/>
    </location>
</feature>
<organism evidence="2 3">
    <name type="scientific">Caerostris extrusa</name>
    <name type="common">Bark spider</name>
    <name type="synonym">Caerostris bankana</name>
    <dbReference type="NCBI Taxonomy" id="172846"/>
    <lineage>
        <taxon>Eukaryota</taxon>
        <taxon>Metazoa</taxon>
        <taxon>Ecdysozoa</taxon>
        <taxon>Arthropoda</taxon>
        <taxon>Chelicerata</taxon>
        <taxon>Arachnida</taxon>
        <taxon>Araneae</taxon>
        <taxon>Araneomorphae</taxon>
        <taxon>Entelegynae</taxon>
        <taxon>Araneoidea</taxon>
        <taxon>Araneidae</taxon>
        <taxon>Caerostris</taxon>
    </lineage>
</organism>
<name>A0AAV4P958_CAEEX</name>
<sequence length="80" mass="8580">MLELKLGAESPIGSRSCTEKCNSLMISRVESVDAHFSTSSDAPQTHDQSQHHHYCQPSRGGANTTSLGTTNATGSLQMFI</sequence>
<reference evidence="2 3" key="1">
    <citation type="submission" date="2021-06" db="EMBL/GenBank/DDBJ databases">
        <title>Caerostris extrusa draft genome.</title>
        <authorList>
            <person name="Kono N."/>
            <person name="Arakawa K."/>
        </authorList>
    </citation>
    <scope>NUCLEOTIDE SEQUENCE [LARGE SCALE GENOMIC DNA]</scope>
</reference>
<evidence type="ECO:0000256" key="1">
    <source>
        <dbReference type="SAM" id="MobiDB-lite"/>
    </source>
</evidence>
<dbReference type="AlphaFoldDB" id="A0AAV4P958"/>
<accession>A0AAV4P958</accession>
<gene>
    <name evidence="2" type="ORF">CEXT_150771</name>
</gene>
<keyword evidence="3" id="KW-1185">Reference proteome</keyword>
<feature type="region of interest" description="Disordered" evidence="1">
    <location>
        <begin position="35"/>
        <end position="80"/>
    </location>
</feature>
<dbReference type="Proteomes" id="UP001054945">
    <property type="component" value="Unassembled WGS sequence"/>
</dbReference>
<comment type="caution">
    <text evidence="2">The sequence shown here is derived from an EMBL/GenBank/DDBJ whole genome shotgun (WGS) entry which is preliminary data.</text>
</comment>